<dbReference type="SUPFAM" id="SSF55194">
    <property type="entry name" value="Ribosome recycling factor, RRF"/>
    <property type="match status" value="1"/>
</dbReference>
<name>A0A538SLB9_UNCEI</name>
<dbReference type="Gene3D" id="3.30.1360.40">
    <property type="match status" value="1"/>
</dbReference>
<dbReference type="FunFam" id="1.10.132.20:FF:000001">
    <property type="entry name" value="Ribosome-recycling factor"/>
    <property type="match status" value="1"/>
</dbReference>
<organism evidence="7 8">
    <name type="scientific">Eiseniibacteriota bacterium</name>
    <dbReference type="NCBI Taxonomy" id="2212470"/>
    <lineage>
        <taxon>Bacteria</taxon>
        <taxon>Candidatus Eiseniibacteriota</taxon>
    </lineage>
</organism>
<comment type="caution">
    <text evidence="7">The sequence shown here is derived from an EMBL/GenBank/DDBJ whole genome shotgun (WGS) entry which is preliminary data.</text>
</comment>
<dbReference type="GO" id="GO:0043023">
    <property type="term" value="F:ribosomal large subunit binding"/>
    <property type="evidence" value="ECO:0007669"/>
    <property type="project" value="TreeGrafter"/>
</dbReference>
<keyword evidence="4 5" id="KW-0648">Protein biosynthesis</keyword>
<dbReference type="PANTHER" id="PTHR20982">
    <property type="entry name" value="RIBOSOME RECYCLING FACTOR"/>
    <property type="match status" value="1"/>
</dbReference>
<evidence type="ECO:0000256" key="5">
    <source>
        <dbReference type="HAMAP-Rule" id="MF_00040"/>
    </source>
</evidence>
<dbReference type="EMBL" id="VBOT01000041">
    <property type="protein sequence ID" value="TMQ52166.1"/>
    <property type="molecule type" value="Genomic_DNA"/>
</dbReference>
<evidence type="ECO:0000313" key="8">
    <source>
        <dbReference type="Proteomes" id="UP000320184"/>
    </source>
</evidence>
<dbReference type="HAMAP" id="MF_00040">
    <property type="entry name" value="RRF"/>
    <property type="match status" value="1"/>
</dbReference>
<evidence type="ECO:0000259" key="6">
    <source>
        <dbReference type="Pfam" id="PF01765"/>
    </source>
</evidence>
<comment type="function">
    <text evidence="5">Responsible for the release of ribosomes from messenger RNA at the termination of protein biosynthesis. May increase the efficiency of translation by recycling ribosomes from one round of translation to another.</text>
</comment>
<keyword evidence="3 5" id="KW-0963">Cytoplasm</keyword>
<protein>
    <recommendedName>
        <fullName evidence="5">Ribosome-recycling factor</fullName>
        <shortName evidence="5">RRF</shortName>
    </recommendedName>
    <alternativeName>
        <fullName evidence="5">Ribosome-releasing factor</fullName>
    </alternativeName>
</protein>
<dbReference type="Pfam" id="PF01765">
    <property type="entry name" value="RRF"/>
    <property type="match status" value="1"/>
</dbReference>
<dbReference type="Gene3D" id="1.10.132.20">
    <property type="entry name" value="Ribosome-recycling factor"/>
    <property type="match status" value="1"/>
</dbReference>
<dbReference type="InterPro" id="IPR002661">
    <property type="entry name" value="Ribosome_recyc_fac"/>
</dbReference>
<evidence type="ECO:0000256" key="3">
    <source>
        <dbReference type="ARBA" id="ARBA00022490"/>
    </source>
</evidence>
<feature type="domain" description="Ribosome recycling factor" evidence="6">
    <location>
        <begin position="21"/>
        <end position="183"/>
    </location>
</feature>
<reference evidence="7 8" key="1">
    <citation type="journal article" date="2019" name="Nat. Microbiol.">
        <title>Mediterranean grassland soil C-N compound turnover is dependent on rainfall and depth, and is mediated by genomically divergent microorganisms.</title>
        <authorList>
            <person name="Diamond S."/>
            <person name="Andeer P.F."/>
            <person name="Li Z."/>
            <person name="Crits-Christoph A."/>
            <person name="Burstein D."/>
            <person name="Anantharaman K."/>
            <person name="Lane K.R."/>
            <person name="Thomas B.C."/>
            <person name="Pan C."/>
            <person name="Northen T.R."/>
            <person name="Banfield J.F."/>
        </authorList>
    </citation>
    <scope>NUCLEOTIDE SEQUENCE [LARGE SCALE GENOMIC DNA]</scope>
    <source>
        <strain evidence="7">WS_3</strain>
    </source>
</reference>
<evidence type="ECO:0000256" key="2">
    <source>
        <dbReference type="ARBA" id="ARBA00005912"/>
    </source>
</evidence>
<dbReference type="AlphaFoldDB" id="A0A538SLB9"/>
<evidence type="ECO:0000313" key="7">
    <source>
        <dbReference type="EMBL" id="TMQ52166.1"/>
    </source>
</evidence>
<dbReference type="CDD" id="cd00520">
    <property type="entry name" value="RRF"/>
    <property type="match status" value="1"/>
</dbReference>
<dbReference type="FunFam" id="3.30.1360.40:FF:000001">
    <property type="entry name" value="Ribosome-recycling factor"/>
    <property type="match status" value="1"/>
</dbReference>
<gene>
    <name evidence="5" type="primary">frr</name>
    <name evidence="7" type="ORF">E6K73_03590</name>
</gene>
<comment type="similarity">
    <text evidence="2 5">Belongs to the RRF family.</text>
</comment>
<dbReference type="GO" id="GO:0006415">
    <property type="term" value="P:translational termination"/>
    <property type="evidence" value="ECO:0007669"/>
    <property type="project" value="UniProtKB-UniRule"/>
</dbReference>
<comment type="subcellular location">
    <subcellularLocation>
        <location evidence="1 5">Cytoplasm</location>
    </subcellularLocation>
</comment>
<dbReference type="Proteomes" id="UP000320184">
    <property type="component" value="Unassembled WGS sequence"/>
</dbReference>
<evidence type="ECO:0000256" key="1">
    <source>
        <dbReference type="ARBA" id="ARBA00004496"/>
    </source>
</evidence>
<dbReference type="NCBIfam" id="TIGR00496">
    <property type="entry name" value="frr"/>
    <property type="match status" value="1"/>
</dbReference>
<evidence type="ECO:0000256" key="4">
    <source>
        <dbReference type="ARBA" id="ARBA00022917"/>
    </source>
</evidence>
<sequence length="185" mass="20526">MTSKVVAESEERMKKALESTRRELAGIRTGKATPALLDLVRVEAYGQAVPLNQVGSVSAPEPRLLVVQPWDKALVKAVSKAIQQSDLGLNPTDDGAVVRVPIPALTEERRRDLVKLIAKLAEEGRVHVRQVRHDANKELKAEEHDGKISEDDVKRLVAEVQKLTDRYVAMIDELLKKKTAEVLEV</sequence>
<dbReference type="GO" id="GO:0005737">
    <property type="term" value="C:cytoplasm"/>
    <property type="evidence" value="ECO:0007669"/>
    <property type="project" value="UniProtKB-SubCell"/>
</dbReference>
<proteinExistence type="inferred from homology"/>
<dbReference type="InterPro" id="IPR023584">
    <property type="entry name" value="Ribosome_recyc_fac_dom"/>
</dbReference>
<dbReference type="PANTHER" id="PTHR20982:SF3">
    <property type="entry name" value="MITOCHONDRIAL RIBOSOME RECYCLING FACTOR PSEUDO 1"/>
    <property type="match status" value="1"/>
</dbReference>
<dbReference type="InterPro" id="IPR036191">
    <property type="entry name" value="RRF_sf"/>
</dbReference>
<accession>A0A538SLB9</accession>